<dbReference type="EMBL" id="JBBWRZ010000013">
    <property type="protein sequence ID" value="KAK8223734.1"/>
    <property type="molecule type" value="Genomic_DNA"/>
</dbReference>
<comment type="caution">
    <text evidence="4">The sequence shown here is derived from an EMBL/GenBank/DDBJ whole genome shotgun (WGS) entry which is preliminary data.</text>
</comment>
<dbReference type="Proteomes" id="UP001492380">
    <property type="component" value="Unassembled WGS sequence"/>
</dbReference>
<dbReference type="InterPro" id="IPR036236">
    <property type="entry name" value="Znf_C2H2_sf"/>
</dbReference>
<dbReference type="PROSITE" id="PS00028">
    <property type="entry name" value="ZINC_FINGER_C2H2_1"/>
    <property type="match status" value="1"/>
</dbReference>
<dbReference type="InterPro" id="IPR013087">
    <property type="entry name" value="Znf_C2H2_type"/>
</dbReference>
<dbReference type="SUPFAM" id="SSF57667">
    <property type="entry name" value="beta-beta-alpha zinc fingers"/>
    <property type="match status" value="1"/>
</dbReference>
<sequence length="186" mass="21687">MTRHLEGVQEVMERLLQSEGYELVRRETDIQRQQQQYEGRDHAEQPTHSHQPLQYRNLRTEIRLKLQAQLQLSAGRKRSFDETNLEDEVEMLGGGRDDHWSSCSTISATSTFSDDHQPRRKRASQHGKRVKDPEDDRGSLHIINHLSPDIAAERPFKCDICGRSYTSKPIMRRHRKLKHDSPLGAR</sequence>
<name>A0ABR1YAC3_9PEZI</name>
<dbReference type="Gene3D" id="3.30.160.60">
    <property type="entry name" value="Classic Zinc Finger"/>
    <property type="match status" value="1"/>
</dbReference>
<dbReference type="PROSITE" id="PS50157">
    <property type="entry name" value="ZINC_FINGER_C2H2_2"/>
    <property type="match status" value="1"/>
</dbReference>
<keyword evidence="5" id="KW-1185">Reference proteome</keyword>
<feature type="domain" description="C2H2-type" evidence="3">
    <location>
        <begin position="156"/>
        <end position="179"/>
    </location>
</feature>
<accession>A0ABR1YAC3</accession>
<feature type="compositionally biased region" description="Basic residues" evidence="2">
    <location>
        <begin position="118"/>
        <end position="129"/>
    </location>
</feature>
<keyword evidence="1" id="KW-0862">Zinc</keyword>
<gene>
    <name evidence="4" type="ORF">HDK90DRAFT_515200</name>
</gene>
<evidence type="ECO:0000313" key="4">
    <source>
        <dbReference type="EMBL" id="KAK8223734.1"/>
    </source>
</evidence>
<keyword evidence="1" id="KW-0863">Zinc-finger</keyword>
<protein>
    <recommendedName>
        <fullName evidence="3">C2H2-type domain-containing protein</fullName>
    </recommendedName>
</protein>
<dbReference type="SMART" id="SM00355">
    <property type="entry name" value="ZnF_C2H2"/>
    <property type="match status" value="1"/>
</dbReference>
<reference evidence="4 5" key="1">
    <citation type="submission" date="2024-04" db="EMBL/GenBank/DDBJ databases">
        <title>Phyllosticta paracitricarpa is synonymous to the EU quarantine fungus P. citricarpa based on phylogenomic analyses.</title>
        <authorList>
            <consortium name="Lawrence Berkeley National Laboratory"/>
            <person name="Van Ingen-Buijs V.A."/>
            <person name="Van Westerhoven A.C."/>
            <person name="Haridas S."/>
            <person name="Skiadas P."/>
            <person name="Martin F."/>
            <person name="Groenewald J.Z."/>
            <person name="Crous P.W."/>
            <person name="Seidl M.F."/>
        </authorList>
    </citation>
    <scope>NUCLEOTIDE SEQUENCE [LARGE SCALE GENOMIC DNA]</scope>
    <source>
        <strain evidence="4 5">CBS 123374</strain>
    </source>
</reference>
<evidence type="ECO:0000256" key="2">
    <source>
        <dbReference type="SAM" id="MobiDB-lite"/>
    </source>
</evidence>
<evidence type="ECO:0000256" key="1">
    <source>
        <dbReference type="PROSITE-ProRule" id="PRU00042"/>
    </source>
</evidence>
<feature type="region of interest" description="Disordered" evidence="2">
    <location>
        <begin position="108"/>
        <end position="140"/>
    </location>
</feature>
<organism evidence="4 5">
    <name type="scientific">Phyllosticta capitalensis</name>
    <dbReference type="NCBI Taxonomy" id="121624"/>
    <lineage>
        <taxon>Eukaryota</taxon>
        <taxon>Fungi</taxon>
        <taxon>Dikarya</taxon>
        <taxon>Ascomycota</taxon>
        <taxon>Pezizomycotina</taxon>
        <taxon>Dothideomycetes</taxon>
        <taxon>Dothideomycetes incertae sedis</taxon>
        <taxon>Botryosphaeriales</taxon>
        <taxon>Phyllostictaceae</taxon>
        <taxon>Phyllosticta</taxon>
    </lineage>
</organism>
<keyword evidence="1" id="KW-0479">Metal-binding</keyword>
<proteinExistence type="predicted"/>
<evidence type="ECO:0000313" key="5">
    <source>
        <dbReference type="Proteomes" id="UP001492380"/>
    </source>
</evidence>
<feature type="compositionally biased region" description="Basic and acidic residues" evidence="2">
    <location>
        <begin position="38"/>
        <end position="47"/>
    </location>
</feature>
<evidence type="ECO:0000259" key="3">
    <source>
        <dbReference type="PROSITE" id="PS50157"/>
    </source>
</evidence>
<feature type="compositionally biased region" description="Basic and acidic residues" evidence="2">
    <location>
        <begin position="130"/>
        <end position="139"/>
    </location>
</feature>
<feature type="region of interest" description="Disordered" evidence="2">
    <location>
        <begin position="30"/>
        <end position="53"/>
    </location>
</feature>